<dbReference type="InterPro" id="IPR029058">
    <property type="entry name" value="AB_hydrolase_fold"/>
</dbReference>
<evidence type="ECO:0000256" key="1">
    <source>
        <dbReference type="SAM" id="SignalP"/>
    </source>
</evidence>
<dbReference type="Gene3D" id="3.40.50.1820">
    <property type="entry name" value="alpha/beta hydrolase"/>
    <property type="match status" value="1"/>
</dbReference>
<keyword evidence="4" id="KW-1185">Reference proteome</keyword>
<comment type="caution">
    <text evidence="3">The sequence shown here is derived from an EMBL/GenBank/DDBJ whole genome shotgun (WGS) entry which is preliminary data.</text>
</comment>
<evidence type="ECO:0000259" key="2">
    <source>
        <dbReference type="Pfam" id="PF01764"/>
    </source>
</evidence>
<keyword evidence="1" id="KW-0732">Signal</keyword>
<protein>
    <recommendedName>
        <fullName evidence="2">Fungal lipase-type domain-containing protein</fullName>
    </recommendedName>
</protein>
<dbReference type="Proteomes" id="UP000494206">
    <property type="component" value="Unassembled WGS sequence"/>
</dbReference>
<proteinExistence type="predicted"/>
<dbReference type="PANTHER" id="PTHR45908">
    <property type="entry name" value="PROTEIN CBG11750-RELATED"/>
    <property type="match status" value="1"/>
</dbReference>
<accession>A0A8S1E2X8</accession>
<feature type="chain" id="PRO_5035904284" description="Fungal lipase-type domain-containing protein" evidence="1">
    <location>
        <begin position="19"/>
        <end position="372"/>
    </location>
</feature>
<dbReference type="AlphaFoldDB" id="A0A8S1E2X8"/>
<dbReference type="Pfam" id="PF01764">
    <property type="entry name" value="Lipase_3"/>
    <property type="match status" value="1"/>
</dbReference>
<dbReference type="GO" id="GO:0006629">
    <property type="term" value="P:lipid metabolic process"/>
    <property type="evidence" value="ECO:0007669"/>
    <property type="project" value="InterPro"/>
</dbReference>
<dbReference type="EMBL" id="CADEPM010000001">
    <property type="protein sequence ID" value="CAB3397979.1"/>
    <property type="molecule type" value="Genomic_DNA"/>
</dbReference>
<organism evidence="3 4">
    <name type="scientific">Caenorhabditis bovis</name>
    <dbReference type="NCBI Taxonomy" id="2654633"/>
    <lineage>
        <taxon>Eukaryota</taxon>
        <taxon>Metazoa</taxon>
        <taxon>Ecdysozoa</taxon>
        <taxon>Nematoda</taxon>
        <taxon>Chromadorea</taxon>
        <taxon>Rhabditida</taxon>
        <taxon>Rhabditina</taxon>
        <taxon>Rhabditomorpha</taxon>
        <taxon>Rhabditoidea</taxon>
        <taxon>Rhabditidae</taxon>
        <taxon>Peloderinae</taxon>
        <taxon>Caenorhabditis</taxon>
    </lineage>
</organism>
<dbReference type="CDD" id="cd00519">
    <property type="entry name" value="Lipase_3"/>
    <property type="match status" value="1"/>
</dbReference>
<dbReference type="PANTHER" id="PTHR45908:SF15">
    <property type="entry name" value="FUNGAL LIPASE-LIKE DOMAIN-CONTAINING PROTEIN"/>
    <property type="match status" value="1"/>
</dbReference>
<dbReference type="InterPro" id="IPR002921">
    <property type="entry name" value="Fungal_lipase-type"/>
</dbReference>
<dbReference type="OrthoDB" id="426718at2759"/>
<evidence type="ECO:0000313" key="4">
    <source>
        <dbReference type="Proteomes" id="UP000494206"/>
    </source>
</evidence>
<feature type="signal peptide" evidence="1">
    <location>
        <begin position="1"/>
        <end position="18"/>
    </location>
</feature>
<evidence type="ECO:0000313" key="3">
    <source>
        <dbReference type="EMBL" id="CAB3397979.1"/>
    </source>
</evidence>
<sequence>MLLRIPILFVILLNFAKAENVRICKDIKDCKTCAESYIHILGFKEDCRWCIETKSCGGPLSCPMGKPFIQKDPFRCPTTISHAPGKRYSDALGRSLFAVSLAVRGDNATTCLYNTRPDIHFVKTYEVVCDGAGNTCKGLIAMSEEAKALYVSYKGSTFGKQLLAEFLHGLTAQLGAWEKFESEDAGVITYFHNAFYRLFVDSGMRDDLLDHRKKHRNYRVWVTGHSLGGSLASMTALHLVKSKAVDSKSIRLVTFGEPRTGNIAYAKEVERYVPFRYRVVKRNDPVPNMPAPLSPAAILTTTMYNRQPMHYRFLVHYNNKMERGDRFKTCEVSDDLGCRNPALSDVTDHMSYFQIDQDEYVKRDCPRNELIF</sequence>
<feature type="domain" description="Fungal lipase-type" evidence="2">
    <location>
        <begin position="150"/>
        <end position="291"/>
    </location>
</feature>
<name>A0A8S1E2X8_9PELO</name>
<reference evidence="3 4" key="1">
    <citation type="submission" date="2020-04" db="EMBL/GenBank/DDBJ databases">
        <authorList>
            <person name="Laetsch R D."/>
            <person name="Stevens L."/>
            <person name="Kumar S."/>
            <person name="Blaxter L. M."/>
        </authorList>
    </citation>
    <scope>NUCLEOTIDE SEQUENCE [LARGE SCALE GENOMIC DNA]</scope>
</reference>
<gene>
    <name evidence="3" type="ORF">CBOVIS_LOCUS1313</name>
</gene>
<dbReference type="SUPFAM" id="SSF53474">
    <property type="entry name" value="alpha/beta-Hydrolases"/>
    <property type="match status" value="1"/>
</dbReference>